<dbReference type="Gene3D" id="2.120.10.70">
    <property type="entry name" value="Fucose-specific lectin"/>
    <property type="match status" value="1"/>
</dbReference>
<feature type="region of interest" description="Disordered" evidence="1">
    <location>
        <begin position="52"/>
        <end position="73"/>
    </location>
</feature>
<feature type="region of interest" description="Disordered" evidence="1">
    <location>
        <begin position="1"/>
        <end position="32"/>
    </location>
</feature>
<dbReference type="AlphaFoldDB" id="A0AA39X636"/>
<sequence length="492" mass="53185">MDPGYQDGAQPGLEVAPQQQQHQQQQQQPWLQVRTDDMKELVVPVDPEMYYRGMPPPQDSHTAPITLSHPPPSNRKKKLRIVVAIVIALVVVLAAVLGGVLGSRAGAGKSDASALPQGAPEPSKSPNPSISISTSISPTGTAQPQMVQQGSSLTVGGWRKPNGDLELWLFYQDRQDELRYSRCNSTRPLPGQKSCWGPPVSFNSYPKANAPLGLGLLIFGNLQPQAELFYGGQSNRLLGTSLNDQVIPSVSDDSVNGVQITTGTNSSLASYWPLIIFQDSAGSLWYVRNRLLSDWSPTSDWDVTKTKFTAMTASKLALVPMSTNFTRTAATVGSAIFYQAVDGKLAVGVAELNTSNPETPQSWTTDIPSITLPNRAPIAAFSVARPTDTQQRVDTYVLYPDLSYNLHMLYTDTSSGSTVWKTTQPAALGGVDKDTNLACLTFSTTDRNAVNSAINLETASEDIRCFYQKGGLIMEAKLVGTDWEVTGNVPIP</sequence>
<protein>
    <recommendedName>
        <fullName evidence="5">Fucose-specific lectin</fullName>
    </recommendedName>
</protein>
<dbReference type="Proteomes" id="UP001175000">
    <property type="component" value="Unassembled WGS sequence"/>
</dbReference>
<organism evidence="3 4">
    <name type="scientific">Immersiella caudata</name>
    <dbReference type="NCBI Taxonomy" id="314043"/>
    <lineage>
        <taxon>Eukaryota</taxon>
        <taxon>Fungi</taxon>
        <taxon>Dikarya</taxon>
        <taxon>Ascomycota</taxon>
        <taxon>Pezizomycotina</taxon>
        <taxon>Sordariomycetes</taxon>
        <taxon>Sordariomycetidae</taxon>
        <taxon>Sordariales</taxon>
        <taxon>Lasiosphaeriaceae</taxon>
        <taxon>Immersiella</taxon>
    </lineage>
</organism>
<accession>A0AA39X636</accession>
<comment type="caution">
    <text evidence="3">The sequence shown here is derived from an EMBL/GenBank/DDBJ whole genome shotgun (WGS) entry which is preliminary data.</text>
</comment>
<evidence type="ECO:0000256" key="2">
    <source>
        <dbReference type="SAM" id="Phobius"/>
    </source>
</evidence>
<evidence type="ECO:0008006" key="5">
    <source>
        <dbReference type="Google" id="ProtNLM"/>
    </source>
</evidence>
<feature type="compositionally biased region" description="Polar residues" evidence="1">
    <location>
        <begin position="139"/>
        <end position="154"/>
    </location>
</feature>
<name>A0AA39X636_9PEZI</name>
<dbReference type="EMBL" id="JAULSU010000002">
    <property type="protein sequence ID" value="KAK0627963.1"/>
    <property type="molecule type" value="Genomic_DNA"/>
</dbReference>
<reference evidence="3" key="1">
    <citation type="submission" date="2023-06" db="EMBL/GenBank/DDBJ databases">
        <title>Genome-scale phylogeny and comparative genomics of the fungal order Sordariales.</title>
        <authorList>
            <consortium name="Lawrence Berkeley National Laboratory"/>
            <person name="Hensen N."/>
            <person name="Bonometti L."/>
            <person name="Westerberg I."/>
            <person name="Brannstrom I.O."/>
            <person name="Guillou S."/>
            <person name="Cros-Aarteil S."/>
            <person name="Calhoun S."/>
            <person name="Haridas S."/>
            <person name="Kuo A."/>
            <person name="Mondo S."/>
            <person name="Pangilinan J."/>
            <person name="Riley R."/>
            <person name="Labutti K."/>
            <person name="Andreopoulos B."/>
            <person name="Lipzen A."/>
            <person name="Chen C."/>
            <person name="Yanf M."/>
            <person name="Daum C."/>
            <person name="Ng V."/>
            <person name="Clum A."/>
            <person name="Steindorff A."/>
            <person name="Ohm R."/>
            <person name="Martin F."/>
            <person name="Silar P."/>
            <person name="Natvig D."/>
            <person name="Lalanne C."/>
            <person name="Gautier V."/>
            <person name="Ament-Velasquez S.L."/>
            <person name="Kruys A."/>
            <person name="Hutchinson M.I."/>
            <person name="Powell A.J."/>
            <person name="Barry K."/>
            <person name="Miller A.N."/>
            <person name="Grigoriev I.V."/>
            <person name="Debuchy R."/>
            <person name="Gladieux P."/>
            <person name="Thoren M.H."/>
            <person name="Johannesson H."/>
        </authorList>
    </citation>
    <scope>NUCLEOTIDE SEQUENCE</scope>
    <source>
        <strain evidence="3">CBS 606.72</strain>
    </source>
</reference>
<keyword evidence="2" id="KW-0472">Membrane</keyword>
<feature type="compositionally biased region" description="Low complexity" evidence="1">
    <location>
        <begin position="120"/>
        <end position="138"/>
    </location>
</feature>
<evidence type="ECO:0000313" key="3">
    <source>
        <dbReference type="EMBL" id="KAK0627963.1"/>
    </source>
</evidence>
<dbReference type="SUPFAM" id="SSF89372">
    <property type="entry name" value="Fucose-specific lectin"/>
    <property type="match status" value="1"/>
</dbReference>
<evidence type="ECO:0000256" key="1">
    <source>
        <dbReference type="SAM" id="MobiDB-lite"/>
    </source>
</evidence>
<keyword evidence="4" id="KW-1185">Reference proteome</keyword>
<keyword evidence="2" id="KW-1133">Transmembrane helix</keyword>
<keyword evidence="2" id="KW-0812">Transmembrane</keyword>
<evidence type="ECO:0000313" key="4">
    <source>
        <dbReference type="Proteomes" id="UP001175000"/>
    </source>
</evidence>
<feature type="region of interest" description="Disordered" evidence="1">
    <location>
        <begin position="105"/>
        <end position="155"/>
    </location>
</feature>
<feature type="compositionally biased region" description="Low complexity" evidence="1">
    <location>
        <begin position="18"/>
        <end position="28"/>
    </location>
</feature>
<gene>
    <name evidence="3" type="ORF">B0T14DRAFT_493953</name>
</gene>
<proteinExistence type="predicted"/>
<feature type="transmembrane region" description="Helical" evidence="2">
    <location>
        <begin position="81"/>
        <end position="101"/>
    </location>
</feature>